<dbReference type="AlphaFoldDB" id="E3H9Z4"/>
<name>E3H9Z4_ILYPC</name>
<dbReference type="CDD" id="cd00841">
    <property type="entry name" value="MPP_YfcE"/>
    <property type="match status" value="1"/>
</dbReference>
<keyword evidence="2" id="KW-0479">Metal-binding</keyword>
<dbReference type="InterPro" id="IPR000979">
    <property type="entry name" value="Phosphodiesterase_MJ0936/Vps29"/>
</dbReference>
<dbReference type="OrthoDB" id="9800565at2"/>
<dbReference type="GO" id="GO:0016787">
    <property type="term" value="F:hydrolase activity"/>
    <property type="evidence" value="ECO:0007669"/>
    <property type="project" value="UniProtKB-UniRule"/>
</dbReference>
<evidence type="ECO:0000313" key="5">
    <source>
        <dbReference type="Proteomes" id="UP000006875"/>
    </source>
</evidence>
<dbReference type="NCBIfam" id="TIGR00040">
    <property type="entry name" value="yfcE"/>
    <property type="match status" value="1"/>
</dbReference>
<evidence type="ECO:0000313" key="4">
    <source>
        <dbReference type="EMBL" id="ADO83122.1"/>
    </source>
</evidence>
<dbReference type="STRING" id="572544.Ilyop_1342"/>
<evidence type="ECO:0000256" key="2">
    <source>
        <dbReference type="RuleBase" id="RU362039"/>
    </source>
</evidence>
<dbReference type="EC" id="3.1.4.-" evidence="2"/>
<dbReference type="EMBL" id="CP002281">
    <property type="protein sequence ID" value="ADO83122.1"/>
    <property type="molecule type" value="Genomic_DNA"/>
</dbReference>
<dbReference type="InterPro" id="IPR024654">
    <property type="entry name" value="Calcineurin-like_PHP_lpxH"/>
</dbReference>
<organism evidence="4 5">
    <name type="scientific">Ilyobacter polytropus (strain ATCC 51220 / DSM 2926 / LMG 16218 / CuHBu1)</name>
    <dbReference type="NCBI Taxonomy" id="572544"/>
    <lineage>
        <taxon>Bacteria</taxon>
        <taxon>Fusobacteriati</taxon>
        <taxon>Fusobacteriota</taxon>
        <taxon>Fusobacteriia</taxon>
        <taxon>Fusobacteriales</taxon>
        <taxon>Fusobacteriaceae</taxon>
        <taxon>Ilyobacter</taxon>
    </lineage>
</organism>
<feature type="domain" description="Calcineurin-like phosphoesterase" evidence="3">
    <location>
        <begin position="1"/>
        <end position="161"/>
    </location>
</feature>
<dbReference type="PANTHER" id="PTHR11124">
    <property type="entry name" value="VACUOLAR SORTING PROTEIN VPS29"/>
    <property type="match status" value="1"/>
</dbReference>
<dbReference type="InterPro" id="IPR029052">
    <property type="entry name" value="Metallo-depent_PP-like"/>
</dbReference>
<dbReference type="SUPFAM" id="SSF56300">
    <property type="entry name" value="Metallo-dependent phosphatases"/>
    <property type="match status" value="1"/>
</dbReference>
<dbReference type="Gene3D" id="3.60.21.10">
    <property type="match status" value="1"/>
</dbReference>
<evidence type="ECO:0000259" key="3">
    <source>
        <dbReference type="Pfam" id="PF12850"/>
    </source>
</evidence>
<gene>
    <name evidence="4" type="ordered locus">Ilyop_1342</name>
</gene>
<dbReference type="NCBIfam" id="NF006988">
    <property type="entry name" value="PRK09453.1"/>
    <property type="match status" value="1"/>
</dbReference>
<proteinExistence type="inferred from homology"/>
<reference evidence="4 5" key="1">
    <citation type="journal article" date="2010" name="Stand. Genomic Sci.">
        <title>Complete genome sequence of Ilyobacter polytropus type strain (CuHbu1).</title>
        <authorList>
            <person name="Sikorski J."/>
            <person name="Chertkov O."/>
            <person name="Lapidus A."/>
            <person name="Nolan M."/>
            <person name="Lucas S."/>
            <person name="Del Rio T.G."/>
            <person name="Tice H."/>
            <person name="Cheng J.F."/>
            <person name="Tapia R."/>
            <person name="Han C."/>
            <person name="Goodwin L."/>
            <person name="Pitluck S."/>
            <person name="Liolios K."/>
            <person name="Ivanova N."/>
            <person name="Mavromatis K."/>
            <person name="Mikhailova N."/>
            <person name="Pati A."/>
            <person name="Chen A."/>
            <person name="Palaniappan K."/>
            <person name="Land M."/>
            <person name="Hauser L."/>
            <person name="Chang Y.J."/>
            <person name="Jeffries C.D."/>
            <person name="Brambilla E."/>
            <person name="Yasawong M."/>
            <person name="Rohde M."/>
            <person name="Pukall R."/>
            <person name="Spring S."/>
            <person name="Goker M."/>
            <person name="Woyke T."/>
            <person name="Bristow J."/>
            <person name="Eisen J.A."/>
            <person name="Markowitz V."/>
            <person name="Hugenholtz P."/>
            <person name="Kyrpides N.C."/>
            <person name="Klenk H.P."/>
        </authorList>
    </citation>
    <scope>NUCLEOTIDE SEQUENCE [LARGE SCALE GENOMIC DNA]</scope>
    <source>
        <strain evidence="5">ATCC 51220 / DSM 2926 / LMG 16218 / CuHBu1</strain>
    </source>
</reference>
<evidence type="ECO:0000256" key="1">
    <source>
        <dbReference type="ARBA" id="ARBA00008950"/>
    </source>
</evidence>
<dbReference type="Pfam" id="PF12850">
    <property type="entry name" value="Metallophos_2"/>
    <property type="match status" value="1"/>
</dbReference>
<dbReference type="HOGENOM" id="CLU_063749_1_1_0"/>
<dbReference type="InterPro" id="IPR041802">
    <property type="entry name" value="MPP_YfcE"/>
</dbReference>
<protein>
    <recommendedName>
        <fullName evidence="2">Phosphoesterase</fullName>
        <ecNumber evidence="2">3.1.4.-</ecNumber>
    </recommendedName>
</protein>
<dbReference type="Proteomes" id="UP000006875">
    <property type="component" value="Chromosome"/>
</dbReference>
<accession>E3H9Z4</accession>
<keyword evidence="5" id="KW-1185">Reference proteome</keyword>
<dbReference type="eggNOG" id="COG0622">
    <property type="taxonomic scope" value="Bacteria"/>
</dbReference>
<comment type="cofactor">
    <cofactor evidence="2">
        <name>a divalent metal cation</name>
        <dbReference type="ChEBI" id="CHEBI:60240"/>
    </cofactor>
</comment>
<dbReference type="GO" id="GO:0046872">
    <property type="term" value="F:metal ion binding"/>
    <property type="evidence" value="ECO:0007669"/>
    <property type="project" value="UniProtKB-KW"/>
</dbReference>
<comment type="similarity">
    <text evidence="1 2">Belongs to the metallophosphoesterase superfamily. YfcE family.</text>
</comment>
<sequence>MKIFVISDIHGSLEYLEKALEAYKSEKADMILILGDVLYHGPRNPIPRSYDPQSVAKLLNNLKNKIIAVRGNCDSEVDQMLLEFPIMSDFSNIFWNDKRIFATHGHLYNIKKNPNISPGDILIHGHTHIPLAGINNDIFILNPGSITFPKENYPNSYGIFEGNSFKVISFDSKIIKEIEF</sequence>
<dbReference type="KEGG" id="ipo:Ilyop_1342"/>
<dbReference type="RefSeq" id="WP_013387789.1">
    <property type="nucleotide sequence ID" value="NC_014632.1"/>
</dbReference>